<reference evidence="2 3" key="1">
    <citation type="submission" date="2015-04" db="EMBL/GenBank/DDBJ databases">
        <title>Complete genome sequence of Schizopora paradoxa KUC8140, a cosmopolitan wood degrader in East Asia.</title>
        <authorList>
            <consortium name="DOE Joint Genome Institute"/>
            <person name="Min B."/>
            <person name="Park H."/>
            <person name="Jang Y."/>
            <person name="Kim J.-J."/>
            <person name="Kim K.H."/>
            <person name="Pangilinan J."/>
            <person name="Lipzen A."/>
            <person name="Riley R."/>
            <person name="Grigoriev I.V."/>
            <person name="Spatafora J.W."/>
            <person name="Choi I.-G."/>
        </authorList>
    </citation>
    <scope>NUCLEOTIDE SEQUENCE [LARGE SCALE GENOMIC DNA]</scope>
    <source>
        <strain evidence="2 3">KUC8140</strain>
    </source>
</reference>
<dbReference type="EMBL" id="KQ086117">
    <property type="protein sequence ID" value="KLO07859.1"/>
    <property type="molecule type" value="Genomic_DNA"/>
</dbReference>
<protein>
    <recommendedName>
        <fullName evidence="1">F-box domain-containing protein</fullName>
    </recommendedName>
</protein>
<evidence type="ECO:0000313" key="2">
    <source>
        <dbReference type="EMBL" id="KLO07859.1"/>
    </source>
</evidence>
<dbReference type="Gene3D" id="1.20.1280.50">
    <property type="match status" value="1"/>
</dbReference>
<keyword evidence="3" id="KW-1185">Reference proteome</keyword>
<dbReference type="InParanoid" id="A0A0H2R7L0"/>
<sequence length="586" mass="66583">MSFKLRLDKAKEIGKNAEKALDTIIGSSTALRNSQKLSKTLSLISAIENPPFNFESLHANSFFSECTFRTAKASCLELIAPLESCRRELDIIQLDVDDVSKSLRDTRIALDDIIRRVNGQLGHLRRAQGLAQLPDEILSLIFKNVYAVFPHVLDRKAIPFCLASVCRRFREVACATPQIWNYIYFSGASPELLECLLLRSRNTELEVDFDLAGSYNKADQECFDKLFTLVGAHCNRWGSLCLNSSMALSRKFVDTLTQFLSSPRTFQSLPRLHSINIDLTEAENLFRVLDEHAPNLRAIATNAEFGPDEFDVKLPKSVTELNIHDCSRGICDIDVPQFVAMLQSAELQELDLYFESDNDFSCHYGPQEGPGEVMKIRFVVNSISRFSIDLVALGFAEDLFDSLYFPNLESVELKIHEFHRHIDCGEEENEEDRTAIGISERWFAGRKFPKLKSISLKMVLDYDFCLVNDVFFESNHILKIAESCPALESLELDCMHLTRSVLLPPLRWLILSVTLMDDWLQNYGKYLKKTGNLHKFKGLVLKGCQLSEGDAWIKNNELLRRLTPDFGDKVVMNRTVDVENLKPLGT</sequence>
<feature type="domain" description="F-box" evidence="1">
    <location>
        <begin position="131"/>
        <end position="185"/>
    </location>
</feature>
<accession>A0A0H2R7L0</accession>
<evidence type="ECO:0000259" key="1">
    <source>
        <dbReference type="Pfam" id="PF12937"/>
    </source>
</evidence>
<dbReference type="Gene3D" id="3.80.10.10">
    <property type="entry name" value="Ribonuclease Inhibitor"/>
    <property type="match status" value="1"/>
</dbReference>
<dbReference type="SUPFAM" id="SSF52047">
    <property type="entry name" value="RNI-like"/>
    <property type="match status" value="1"/>
</dbReference>
<dbReference type="Proteomes" id="UP000053477">
    <property type="component" value="Unassembled WGS sequence"/>
</dbReference>
<gene>
    <name evidence="2" type="ORF">SCHPADRAFT_1001355</name>
</gene>
<dbReference type="InterPro" id="IPR032675">
    <property type="entry name" value="LRR_dom_sf"/>
</dbReference>
<dbReference type="OrthoDB" id="2646305at2759"/>
<dbReference type="InterPro" id="IPR036047">
    <property type="entry name" value="F-box-like_dom_sf"/>
</dbReference>
<organism evidence="2 3">
    <name type="scientific">Schizopora paradoxa</name>
    <dbReference type="NCBI Taxonomy" id="27342"/>
    <lineage>
        <taxon>Eukaryota</taxon>
        <taxon>Fungi</taxon>
        <taxon>Dikarya</taxon>
        <taxon>Basidiomycota</taxon>
        <taxon>Agaricomycotina</taxon>
        <taxon>Agaricomycetes</taxon>
        <taxon>Hymenochaetales</taxon>
        <taxon>Schizoporaceae</taxon>
        <taxon>Schizopora</taxon>
    </lineage>
</organism>
<name>A0A0H2R7L0_9AGAM</name>
<dbReference type="AlphaFoldDB" id="A0A0H2R7L0"/>
<dbReference type="InterPro" id="IPR001810">
    <property type="entry name" value="F-box_dom"/>
</dbReference>
<dbReference type="SUPFAM" id="SSF81383">
    <property type="entry name" value="F-box domain"/>
    <property type="match status" value="1"/>
</dbReference>
<proteinExistence type="predicted"/>
<evidence type="ECO:0000313" key="3">
    <source>
        <dbReference type="Proteomes" id="UP000053477"/>
    </source>
</evidence>
<dbReference type="Pfam" id="PF12937">
    <property type="entry name" value="F-box-like"/>
    <property type="match status" value="1"/>
</dbReference>